<organism evidence="3 4">
    <name type="scientific">Oryza sativa subsp. japonica</name>
    <name type="common">Rice</name>
    <dbReference type="NCBI Taxonomy" id="39947"/>
    <lineage>
        <taxon>Eukaryota</taxon>
        <taxon>Viridiplantae</taxon>
        <taxon>Streptophyta</taxon>
        <taxon>Embryophyta</taxon>
        <taxon>Tracheophyta</taxon>
        <taxon>Spermatophyta</taxon>
        <taxon>Magnoliopsida</taxon>
        <taxon>Liliopsida</taxon>
        <taxon>Poales</taxon>
        <taxon>Poaceae</taxon>
        <taxon>BOP clade</taxon>
        <taxon>Oryzoideae</taxon>
        <taxon>Oryzeae</taxon>
        <taxon>Oryzinae</taxon>
        <taxon>Oryza</taxon>
        <taxon>Oryza sativa</taxon>
    </lineage>
</organism>
<dbReference type="Proteomes" id="UP000000763">
    <property type="component" value="Chromosome 2"/>
</dbReference>
<reference evidence="3" key="2">
    <citation type="submission" date="2002-07" db="EMBL/GenBank/DDBJ databases">
        <title>Oryza sativa nipponbare(GA3) genomic DNA, chromosome 2, BAC clone:OSJNBa0035A24.</title>
        <authorList>
            <person name="Sasaki T."/>
            <person name="Matsumoto T."/>
            <person name="Katayose Y."/>
        </authorList>
    </citation>
    <scope>NUCLEOTIDE SEQUENCE</scope>
</reference>
<dbReference type="EMBL" id="AP005514">
    <property type="protein sequence ID" value="BAD19814.1"/>
    <property type="molecule type" value="Genomic_DNA"/>
</dbReference>
<evidence type="ECO:0000313" key="3">
    <source>
        <dbReference type="EMBL" id="BAD19814.1"/>
    </source>
</evidence>
<feature type="region of interest" description="Disordered" evidence="1">
    <location>
        <begin position="1"/>
        <end position="27"/>
    </location>
</feature>
<evidence type="ECO:0000313" key="4">
    <source>
        <dbReference type="Proteomes" id="UP000000763"/>
    </source>
</evidence>
<sequence>MFRSLDNKADRVGGVGGAKDVTEPPPPPVITSPWNYCFWCPEEIKHPEDEASYQAGHKYT</sequence>
<evidence type="ECO:0000256" key="1">
    <source>
        <dbReference type="SAM" id="MobiDB-lite"/>
    </source>
</evidence>
<feature type="compositionally biased region" description="Basic and acidic residues" evidence="1">
    <location>
        <begin position="1"/>
        <end position="11"/>
    </location>
</feature>
<reference evidence="4" key="4">
    <citation type="journal article" date="2008" name="Nucleic Acids Res.">
        <title>The rice annotation project database (RAP-DB): 2008 update.</title>
        <authorList>
            <consortium name="The rice annotation project (RAP)"/>
        </authorList>
    </citation>
    <scope>GENOME REANNOTATION</scope>
    <source>
        <strain evidence="4">cv. Nipponbare</strain>
    </source>
</reference>
<protein>
    <submittedName>
        <fullName evidence="3">Uncharacterized protein</fullName>
    </submittedName>
</protein>
<name>Q6K4Z0_ORYSJ</name>
<gene>
    <name evidence="3" type="ORF">OSJNBa0035A24.4</name>
    <name evidence="2" type="ORF">P0644G05.37</name>
</gene>
<evidence type="ECO:0000313" key="2">
    <source>
        <dbReference type="EMBL" id="BAD19645.1"/>
    </source>
</evidence>
<proteinExistence type="predicted"/>
<accession>Q6K4Z0</accession>
<reference evidence="4" key="3">
    <citation type="journal article" date="2005" name="Nature">
        <title>The map-based sequence of the rice genome.</title>
        <authorList>
            <consortium name="International rice genome sequencing project (IRGSP)"/>
            <person name="Matsumoto T."/>
            <person name="Wu J."/>
            <person name="Kanamori H."/>
            <person name="Katayose Y."/>
            <person name="Fujisawa M."/>
            <person name="Namiki N."/>
            <person name="Mizuno H."/>
            <person name="Yamamoto K."/>
            <person name="Antonio B.A."/>
            <person name="Baba T."/>
            <person name="Sakata K."/>
            <person name="Nagamura Y."/>
            <person name="Aoki H."/>
            <person name="Arikawa K."/>
            <person name="Arita K."/>
            <person name="Bito T."/>
            <person name="Chiden Y."/>
            <person name="Fujitsuka N."/>
            <person name="Fukunaka R."/>
            <person name="Hamada M."/>
            <person name="Harada C."/>
            <person name="Hayashi A."/>
            <person name="Hijishita S."/>
            <person name="Honda M."/>
            <person name="Hosokawa S."/>
            <person name="Ichikawa Y."/>
            <person name="Idonuma A."/>
            <person name="Iijima M."/>
            <person name="Ikeda M."/>
            <person name="Ikeno M."/>
            <person name="Ito K."/>
            <person name="Ito S."/>
            <person name="Ito T."/>
            <person name="Ito Y."/>
            <person name="Ito Y."/>
            <person name="Iwabuchi A."/>
            <person name="Kamiya K."/>
            <person name="Karasawa W."/>
            <person name="Kurita K."/>
            <person name="Katagiri S."/>
            <person name="Kikuta A."/>
            <person name="Kobayashi H."/>
            <person name="Kobayashi N."/>
            <person name="Machita K."/>
            <person name="Maehara T."/>
            <person name="Masukawa M."/>
            <person name="Mizubayashi T."/>
            <person name="Mukai Y."/>
            <person name="Nagasaki H."/>
            <person name="Nagata Y."/>
            <person name="Naito S."/>
            <person name="Nakashima M."/>
            <person name="Nakama Y."/>
            <person name="Nakamichi Y."/>
            <person name="Nakamura M."/>
            <person name="Meguro A."/>
            <person name="Negishi M."/>
            <person name="Ohta I."/>
            <person name="Ohta T."/>
            <person name="Okamoto M."/>
            <person name="Ono N."/>
            <person name="Saji S."/>
            <person name="Sakaguchi M."/>
            <person name="Sakai K."/>
            <person name="Shibata M."/>
            <person name="Shimokawa T."/>
            <person name="Song J."/>
            <person name="Takazaki Y."/>
            <person name="Terasawa K."/>
            <person name="Tsugane M."/>
            <person name="Tsuji K."/>
            <person name="Ueda S."/>
            <person name="Waki K."/>
            <person name="Yamagata H."/>
            <person name="Yamamoto M."/>
            <person name="Yamamoto S."/>
            <person name="Yamane H."/>
            <person name="Yoshiki S."/>
            <person name="Yoshihara R."/>
            <person name="Yukawa K."/>
            <person name="Zhong H."/>
            <person name="Yano M."/>
            <person name="Yuan Q."/>
            <person name="Ouyang S."/>
            <person name="Liu J."/>
            <person name="Jones K.M."/>
            <person name="Gansberger K."/>
            <person name="Moffat K."/>
            <person name="Hill J."/>
            <person name="Bera J."/>
            <person name="Fadrosh D."/>
            <person name="Jin S."/>
            <person name="Johri S."/>
            <person name="Kim M."/>
            <person name="Overton L."/>
            <person name="Reardon M."/>
            <person name="Tsitrin T."/>
            <person name="Vuong H."/>
            <person name="Weaver B."/>
            <person name="Ciecko A."/>
            <person name="Tallon L."/>
            <person name="Jackson J."/>
            <person name="Pai G."/>
            <person name="Aken S.V."/>
            <person name="Utterback T."/>
            <person name="Reidmuller S."/>
            <person name="Feldblyum T."/>
            <person name="Hsiao J."/>
            <person name="Zismann V."/>
            <person name="Iobst S."/>
            <person name="de Vazeille A.R."/>
            <person name="Buell C.R."/>
            <person name="Ying K."/>
            <person name="Li Y."/>
            <person name="Lu T."/>
            <person name="Huang Y."/>
            <person name="Zhao Q."/>
            <person name="Feng Q."/>
            <person name="Zhang L."/>
            <person name="Zhu J."/>
            <person name="Weng Q."/>
            <person name="Mu J."/>
            <person name="Lu Y."/>
            <person name="Fan D."/>
            <person name="Liu Y."/>
            <person name="Guan J."/>
            <person name="Zhang Y."/>
            <person name="Yu S."/>
            <person name="Liu X."/>
            <person name="Zhang Y."/>
            <person name="Hong G."/>
            <person name="Han B."/>
            <person name="Choisne N."/>
            <person name="Demange N."/>
            <person name="Orjeda G."/>
            <person name="Samain S."/>
            <person name="Cattolico L."/>
            <person name="Pelletier E."/>
            <person name="Couloux A."/>
            <person name="Segurens B."/>
            <person name="Wincker P."/>
            <person name="D'Hont A."/>
            <person name="Scarpelli C."/>
            <person name="Weissenbach J."/>
            <person name="Salanoubat M."/>
            <person name="Quetier F."/>
            <person name="Yu Y."/>
            <person name="Kim H.R."/>
            <person name="Rambo T."/>
            <person name="Currie J."/>
            <person name="Collura K."/>
            <person name="Luo M."/>
            <person name="Yang T."/>
            <person name="Ammiraju J.S.S."/>
            <person name="Engler F."/>
            <person name="Soderlund C."/>
            <person name="Wing R.A."/>
            <person name="Palmer L.E."/>
            <person name="de la Bastide M."/>
            <person name="Spiegel L."/>
            <person name="Nascimento L."/>
            <person name="Zutavern T."/>
            <person name="O'Shaughnessy A."/>
            <person name="Dike S."/>
            <person name="Dedhia N."/>
            <person name="Preston R."/>
            <person name="Balija V."/>
            <person name="McCombie W.R."/>
            <person name="Chow T."/>
            <person name="Chen H."/>
            <person name="Chung M."/>
            <person name="Chen C."/>
            <person name="Shaw J."/>
            <person name="Wu H."/>
            <person name="Hsiao K."/>
            <person name="Chao Y."/>
            <person name="Chu M."/>
            <person name="Cheng C."/>
            <person name="Hour A."/>
            <person name="Lee P."/>
            <person name="Lin S."/>
            <person name="Lin Y."/>
            <person name="Liou J."/>
            <person name="Liu S."/>
            <person name="Hsing Y."/>
            <person name="Raghuvanshi S."/>
            <person name="Mohanty A."/>
            <person name="Bharti A.K."/>
            <person name="Gaur A."/>
            <person name="Gupta V."/>
            <person name="Kumar D."/>
            <person name="Ravi V."/>
            <person name="Vij S."/>
            <person name="Kapur A."/>
            <person name="Khurana P."/>
            <person name="Khurana P."/>
            <person name="Khurana J.P."/>
            <person name="Tyagi A.K."/>
            <person name="Gaikwad K."/>
            <person name="Singh A."/>
            <person name="Dalal V."/>
            <person name="Srivastava S."/>
            <person name="Dixit A."/>
            <person name="Pal A.K."/>
            <person name="Ghazi I.A."/>
            <person name="Yadav M."/>
            <person name="Pandit A."/>
            <person name="Bhargava A."/>
            <person name="Sureshbabu K."/>
            <person name="Batra K."/>
            <person name="Sharma T.R."/>
            <person name="Mohapatra T."/>
            <person name="Singh N.K."/>
            <person name="Messing J."/>
            <person name="Nelson A.B."/>
            <person name="Fuks G."/>
            <person name="Kavchok S."/>
            <person name="Keizer G."/>
            <person name="Linton E."/>
            <person name="Llaca V."/>
            <person name="Song R."/>
            <person name="Tanyolac B."/>
            <person name="Young S."/>
            <person name="Ho-Il K."/>
            <person name="Hahn J.H."/>
            <person name="Sangsakoo G."/>
            <person name="Vanavichit A."/>
            <person name="de Mattos Luiz.A.T."/>
            <person name="Zimmer P.D."/>
            <person name="Malone G."/>
            <person name="Dellagostin O."/>
            <person name="de Oliveira A.C."/>
            <person name="Bevan M."/>
            <person name="Bancroft I."/>
            <person name="Minx P."/>
            <person name="Cordum H."/>
            <person name="Wilson R."/>
            <person name="Cheng Z."/>
            <person name="Jin W."/>
            <person name="Jiang J."/>
            <person name="Leong S.A."/>
            <person name="Iwama H."/>
            <person name="Gojobori T."/>
            <person name="Itoh T."/>
            <person name="Niimura Y."/>
            <person name="Fujii Y."/>
            <person name="Habara T."/>
            <person name="Sakai H."/>
            <person name="Sato Y."/>
            <person name="Wilson G."/>
            <person name="Kumar K."/>
            <person name="McCouch S."/>
            <person name="Juretic N."/>
            <person name="Hoen D."/>
            <person name="Wright S."/>
            <person name="Bruskiewich R."/>
            <person name="Bureau T."/>
            <person name="Miyao A."/>
            <person name="Hirochika H."/>
            <person name="Nishikawa T."/>
            <person name="Kadowaki K."/>
            <person name="Sugiura M."/>
            <person name="Burr B."/>
            <person name="Sasaki T."/>
        </authorList>
    </citation>
    <scope>NUCLEOTIDE SEQUENCE [LARGE SCALE GENOMIC DNA]</scope>
    <source>
        <strain evidence="4">cv. Nipponbare</strain>
    </source>
</reference>
<dbReference type="EMBL" id="AP005068">
    <property type="protein sequence ID" value="BAD19645.1"/>
    <property type="molecule type" value="Genomic_DNA"/>
</dbReference>
<dbReference type="AlphaFoldDB" id="Q6K4Z0"/>
<reference evidence="2" key="1">
    <citation type="submission" date="2002-04" db="EMBL/GenBank/DDBJ databases">
        <title>Oryza sativa nipponbare(GA3) genomic DNA, chromosome 2, PAC clone:P0644G05.</title>
        <authorList>
            <person name="Sasaki T."/>
            <person name="Matsumoto T."/>
            <person name="Katayose Y."/>
        </authorList>
    </citation>
    <scope>NUCLEOTIDE SEQUENCE</scope>
</reference>